<protein>
    <submittedName>
        <fullName evidence="2">Uncharacterized protein</fullName>
    </submittedName>
</protein>
<dbReference type="Gene3D" id="2.60.120.920">
    <property type="match status" value="1"/>
</dbReference>
<sequence>MMIDEPSAEPSVEKKEDPPKLDTNDIVVSAHVSDNVTQKNGEDVLGEVGTGAVRTILKWAEGNDSRYRAKLLENNAPKPDRESQRQHTTSDPSSSSSPTPTTSTFTSTPRPPKYTSLKLHTLLTTHLTRLIKSKTLSPPPHVYFSPRDSAPQIIFFSGEGSLQPCKNLDIENKSNMDMLQIGSSKGYRMSRATVGVQEGKFYWECEVVNGGKEVRIKSEDEGDVESCVRLGEKKRLGGPATYMLRQFIT</sequence>
<dbReference type="InterPro" id="IPR043136">
    <property type="entry name" value="B30.2/SPRY_sf"/>
</dbReference>
<evidence type="ECO:0000256" key="1">
    <source>
        <dbReference type="SAM" id="MobiDB-lite"/>
    </source>
</evidence>
<feature type="region of interest" description="Disordered" evidence="1">
    <location>
        <begin position="73"/>
        <end position="115"/>
    </location>
</feature>
<evidence type="ECO:0000313" key="3">
    <source>
        <dbReference type="Proteomes" id="UP001165122"/>
    </source>
</evidence>
<dbReference type="OrthoDB" id="10266026at2759"/>
<evidence type="ECO:0000313" key="2">
    <source>
        <dbReference type="EMBL" id="GMI16354.1"/>
    </source>
</evidence>
<dbReference type="AlphaFoldDB" id="A0A9W7KYS4"/>
<proteinExistence type="predicted"/>
<feature type="compositionally biased region" description="Basic and acidic residues" evidence="1">
    <location>
        <begin position="11"/>
        <end position="23"/>
    </location>
</feature>
<name>A0A9W7KYS4_9STRA</name>
<dbReference type="GO" id="GO:0048188">
    <property type="term" value="C:Set1C/COMPASS complex"/>
    <property type="evidence" value="ECO:0007669"/>
    <property type="project" value="InterPro"/>
</dbReference>
<dbReference type="InterPro" id="IPR037353">
    <property type="entry name" value="ASH2"/>
</dbReference>
<dbReference type="EMBL" id="BRXW01000250">
    <property type="protein sequence ID" value="GMI16354.1"/>
    <property type="molecule type" value="Genomic_DNA"/>
</dbReference>
<reference evidence="3" key="1">
    <citation type="journal article" date="2023" name="Commun. Biol.">
        <title>Genome analysis of Parmales, the sister group of diatoms, reveals the evolutionary specialization of diatoms from phago-mixotrophs to photoautotrophs.</title>
        <authorList>
            <person name="Ban H."/>
            <person name="Sato S."/>
            <person name="Yoshikawa S."/>
            <person name="Yamada K."/>
            <person name="Nakamura Y."/>
            <person name="Ichinomiya M."/>
            <person name="Sato N."/>
            <person name="Blanc-Mathieu R."/>
            <person name="Endo H."/>
            <person name="Kuwata A."/>
            <person name="Ogata H."/>
        </authorList>
    </citation>
    <scope>NUCLEOTIDE SEQUENCE [LARGE SCALE GENOMIC DNA]</scope>
    <source>
        <strain evidence="3">NIES 3700</strain>
    </source>
</reference>
<gene>
    <name evidence="2" type="ORF">TrLO_g12899</name>
</gene>
<dbReference type="Proteomes" id="UP001165122">
    <property type="component" value="Unassembled WGS sequence"/>
</dbReference>
<feature type="compositionally biased region" description="Low complexity" evidence="1">
    <location>
        <begin position="89"/>
        <end position="108"/>
    </location>
</feature>
<accession>A0A9W7KYS4</accession>
<organism evidence="2 3">
    <name type="scientific">Triparma laevis f. longispina</name>
    <dbReference type="NCBI Taxonomy" id="1714387"/>
    <lineage>
        <taxon>Eukaryota</taxon>
        <taxon>Sar</taxon>
        <taxon>Stramenopiles</taxon>
        <taxon>Ochrophyta</taxon>
        <taxon>Bolidophyceae</taxon>
        <taxon>Parmales</taxon>
        <taxon>Triparmaceae</taxon>
        <taxon>Triparma</taxon>
    </lineage>
</organism>
<feature type="region of interest" description="Disordered" evidence="1">
    <location>
        <begin position="1"/>
        <end position="24"/>
    </location>
</feature>
<comment type="caution">
    <text evidence="2">The sequence shown here is derived from an EMBL/GenBank/DDBJ whole genome shotgun (WGS) entry which is preliminary data.</text>
</comment>
<keyword evidence="3" id="KW-1185">Reference proteome</keyword>
<dbReference type="GO" id="GO:0000976">
    <property type="term" value="F:transcription cis-regulatory region binding"/>
    <property type="evidence" value="ECO:0007669"/>
    <property type="project" value="TreeGrafter"/>
</dbReference>
<dbReference type="PANTHER" id="PTHR10598:SF0">
    <property type="entry name" value="SET1_ASH2 HISTONE METHYLTRANSFERASE COMPLEX SUBUNIT ASH2"/>
    <property type="match status" value="1"/>
</dbReference>
<dbReference type="PANTHER" id="PTHR10598">
    <property type="entry name" value="SET1/ASH2 HISTONE METHYLTRANSFERASE COMPLEX SUBUNIT ASH2"/>
    <property type="match status" value="1"/>
</dbReference>